<feature type="transmembrane region" description="Helical" evidence="1">
    <location>
        <begin position="274"/>
        <end position="300"/>
    </location>
</feature>
<feature type="transmembrane region" description="Helical" evidence="1">
    <location>
        <begin position="158"/>
        <end position="176"/>
    </location>
</feature>
<feature type="signal peptide" evidence="2">
    <location>
        <begin position="1"/>
        <end position="26"/>
    </location>
</feature>
<reference evidence="3 4" key="1">
    <citation type="submission" date="2017-05" db="EMBL/GenBank/DDBJ databases">
        <authorList>
            <person name="Song R."/>
            <person name="Chenine A.L."/>
            <person name="Ruprecht R.M."/>
        </authorList>
    </citation>
    <scope>NUCLEOTIDE SEQUENCE [LARGE SCALE GENOMIC DNA]</scope>
    <source>
        <strain evidence="3 4">CECT 8663</strain>
    </source>
</reference>
<sequence length="336" mass="36611">MILRRIFLFITVLGVCGALLSGMAQADDSQPGYLEFAEVSEGRFNVIWRSPKLSAKMPVLQLVLPENIETLTPPVTTDFPTSVLERRLVKAEPETFLGSRIEISGLRDSRTDVLVRIAFANGVATTTLLQPSQPWMIVEGPKTAVQITWDYAVLGFEHILAGFDHLLFVLALLLIVGPTKRLLWAITAFTAAHSITLAAATLGLIWVPGPPVEAIIALSILFLAGEMLKIQQGKPSLTARSPWLVAFTFGLLHGLGFAGALADVGLPEHEIPLALLMFNVGVELGQLAFVCVVLAIVYLAKKLLSSWPKWTDPIPAYCIGSISAFWLIERVSGFWT</sequence>
<dbReference type="RefSeq" id="WP_211318265.1">
    <property type="nucleotide sequence ID" value="NZ_FXYH01000019.1"/>
</dbReference>
<feature type="transmembrane region" description="Helical" evidence="1">
    <location>
        <begin position="183"/>
        <end position="206"/>
    </location>
</feature>
<proteinExistence type="predicted"/>
<evidence type="ECO:0000313" key="3">
    <source>
        <dbReference type="EMBL" id="SMX48821.1"/>
    </source>
</evidence>
<keyword evidence="2" id="KW-0732">Signal</keyword>
<dbReference type="InterPro" id="IPR032809">
    <property type="entry name" value="Put_HupE_UreJ"/>
</dbReference>
<dbReference type="Pfam" id="PF13795">
    <property type="entry name" value="HupE_UreJ_2"/>
    <property type="match status" value="1"/>
</dbReference>
<keyword evidence="1" id="KW-0812">Transmembrane</keyword>
<evidence type="ECO:0000256" key="2">
    <source>
        <dbReference type="SAM" id="SignalP"/>
    </source>
</evidence>
<feature type="transmembrane region" description="Helical" evidence="1">
    <location>
        <begin position="212"/>
        <end position="230"/>
    </location>
</feature>
<evidence type="ECO:0000256" key="1">
    <source>
        <dbReference type="SAM" id="Phobius"/>
    </source>
</evidence>
<dbReference type="EMBL" id="FXYH01000019">
    <property type="protein sequence ID" value="SMX48821.1"/>
    <property type="molecule type" value="Genomic_DNA"/>
</dbReference>
<dbReference type="AlphaFoldDB" id="A0A238L1X8"/>
<evidence type="ECO:0000313" key="4">
    <source>
        <dbReference type="Proteomes" id="UP000220836"/>
    </source>
</evidence>
<gene>
    <name evidence="3" type="ORF">PEV8663_03964</name>
</gene>
<keyword evidence="4" id="KW-1185">Reference proteome</keyword>
<dbReference type="Proteomes" id="UP000220836">
    <property type="component" value="Unassembled WGS sequence"/>
</dbReference>
<protein>
    <submittedName>
        <fullName evidence="3">HupE / UreJ protein</fullName>
    </submittedName>
</protein>
<organism evidence="3 4">
    <name type="scientific">Pelagimonas varians</name>
    <dbReference type="NCBI Taxonomy" id="696760"/>
    <lineage>
        <taxon>Bacteria</taxon>
        <taxon>Pseudomonadati</taxon>
        <taxon>Pseudomonadota</taxon>
        <taxon>Alphaproteobacteria</taxon>
        <taxon>Rhodobacterales</taxon>
        <taxon>Roseobacteraceae</taxon>
        <taxon>Pelagimonas</taxon>
    </lineage>
</organism>
<feature type="transmembrane region" description="Helical" evidence="1">
    <location>
        <begin position="242"/>
        <end position="262"/>
    </location>
</feature>
<keyword evidence="1" id="KW-0472">Membrane</keyword>
<accession>A0A238L1X8</accession>
<name>A0A238L1X8_9RHOB</name>
<keyword evidence="1" id="KW-1133">Transmembrane helix</keyword>
<feature type="chain" id="PRO_5012150231" evidence="2">
    <location>
        <begin position="27"/>
        <end position="336"/>
    </location>
</feature>